<sequence>MKEKEERERVERREVERRTSHGNSSRQGGRYTEKRKGFVHHLDRTTTSFYFTNFPVDMK</sequence>
<feature type="non-terminal residue" evidence="2">
    <location>
        <position position="59"/>
    </location>
</feature>
<name>A0A392TVA3_9FABA</name>
<feature type="region of interest" description="Disordered" evidence="1">
    <location>
        <begin position="1"/>
        <end position="38"/>
    </location>
</feature>
<dbReference type="EMBL" id="LXQA010665134">
    <property type="protein sequence ID" value="MCI64879.1"/>
    <property type="molecule type" value="Genomic_DNA"/>
</dbReference>
<keyword evidence="3" id="KW-1185">Reference proteome</keyword>
<organism evidence="2 3">
    <name type="scientific">Trifolium medium</name>
    <dbReference type="NCBI Taxonomy" id="97028"/>
    <lineage>
        <taxon>Eukaryota</taxon>
        <taxon>Viridiplantae</taxon>
        <taxon>Streptophyta</taxon>
        <taxon>Embryophyta</taxon>
        <taxon>Tracheophyta</taxon>
        <taxon>Spermatophyta</taxon>
        <taxon>Magnoliopsida</taxon>
        <taxon>eudicotyledons</taxon>
        <taxon>Gunneridae</taxon>
        <taxon>Pentapetalae</taxon>
        <taxon>rosids</taxon>
        <taxon>fabids</taxon>
        <taxon>Fabales</taxon>
        <taxon>Fabaceae</taxon>
        <taxon>Papilionoideae</taxon>
        <taxon>50 kb inversion clade</taxon>
        <taxon>NPAAA clade</taxon>
        <taxon>Hologalegina</taxon>
        <taxon>IRL clade</taxon>
        <taxon>Trifolieae</taxon>
        <taxon>Trifolium</taxon>
    </lineage>
</organism>
<dbReference type="AlphaFoldDB" id="A0A392TVA3"/>
<evidence type="ECO:0000313" key="2">
    <source>
        <dbReference type="EMBL" id="MCI64879.1"/>
    </source>
</evidence>
<comment type="caution">
    <text evidence="2">The sequence shown here is derived from an EMBL/GenBank/DDBJ whole genome shotgun (WGS) entry which is preliminary data.</text>
</comment>
<reference evidence="2 3" key="1">
    <citation type="journal article" date="2018" name="Front. Plant Sci.">
        <title>Red Clover (Trifolium pratense) and Zigzag Clover (T. medium) - A Picture of Genomic Similarities and Differences.</title>
        <authorList>
            <person name="Dluhosova J."/>
            <person name="Istvanek J."/>
            <person name="Nedelnik J."/>
            <person name="Repkova J."/>
        </authorList>
    </citation>
    <scope>NUCLEOTIDE SEQUENCE [LARGE SCALE GENOMIC DNA]</scope>
    <source>
        <strain evidence="3">cv. 10/8</strain>
        <tissue evidence="2">Leaf</tissue>
    </source>
</reference>
<feature type="compositionally biased region" description="Basic and acidic residues" evidence="1">
    <location>
        <begin position="1"/>
        <end position="19"/>
    </location>
</feature>
<accession>A0A392TVA3</accession>
<dbReference type="Proteomes" id="UP000265520">
    <property type="component" value="Unassembled WGS sequence"/>
</dbReference>
<proteinExistence type="predicted"/>
<protein>
    <submittedName>
        <fullName evidence="2">Uncharacterized protein</fullName>
    </submittedName>
</protein>
<evidence type="ECO:0000256" key="1">
    <source>
        <dbReference type="SAM" id="MobiDB-lite"/>
    </source>
</evidence>
<evidence type="ECO:0000313" key="3">
    <source>
        <dbReference type="Proteomes" id="UP000265520"/>
    </source>
</evidence>